<evidence type="ECO:0000256" key="5">
    <source>
        <dbReference type="ARBA" id="ARBA00020267"/>
    </source>
</evidence>
<protein>
    <recommendedName>
        <fullName evidence="5">Elongator complex protein 2</fullName>
    </recommendedName>
</protein>
<evidence type="ECO:0000256" key="12">
    <source>
        <dbReference type="SAM" id="MobiDB-lite"/>
    </source>
</evidence>
<comment type="pathway">
    <text evidence="3">tRNA modification; 5-methoxycarbonylmethyl-2-thiouridine-tRNA biosynthesis.</text>
</comment>
<dbReference type="EMBL" id="BDSP01000123">
    <property type="protein sequence ID" value="GAX17959.1"/>
    <property type="molecule type" value="Genomic_DNA"/>
</dbReference>
<dbReference type="SMART" id="SM00320">
    <property type="entry name" value="WD40"/>
    <property type="match status" value="8"/>
</dbReference>
<gene>
    <name evidence="13" type="ORF">FisN_18Hh170</name>
</gene>
<comment type="similarity">
    <text evidence="4">Belongs to the WD repeat ELP2 family.</text>
</comment>
<comment type="caution">
    <text evidence="13">The sequence shown here is derived from an EMBL/GenBank/DDBJ whole genome shotgun (WGS) entry which is preliminary data.</text>
</comment>
<evidence type="ECO:0000256" key="8">
    <source>
        <dbReference type="ARBA" id="ARBA00022694"/>
    </source>
</evidence>
<dbReference type="GO" id="GO:0005634">
    <property type="term" value="C:nucleus"/>
    <property type="evidence" value="ECO:0007669"/>
    <property type="project" value="UniProtKB-SubCell"/>
</dbReference>
<evidence type="ECO:0000313" key="13">
    <source>
        <dbReference type="EMBL" id="GAX17959.1"/>
    </source>
</evidence>
<feature type="repeat" description="WD" evidence="11">
    <location>
        <begin position="470"/>
        <end position="502"/>
    </location>
</feature>
<evidence type="ECO:0000256" key="11">
    <source>
        <dbReference type="PROSITE-ProRule" id="PRU00221"/>
    </source>
</evidence>
<keyword evidence="8" id="KW-0819">tRNA processing</keyword>
<dbReference type="Gene3D" id="2.130.10.10">
    <property type="entry name" value="YVTN repeat-like/Quinoprotein amine dehydrogenase"/>
    <property type="match status" value="4"/>
</dbReference>
<feature type="repeat" description="WD" evidence="11">
    <location>
        <begin position="236"/>
        <end position="279"/>
    </location>
</feature>
<dbReference type="InterPro" id="IPR015943">
    <property type="entry name" value="WD40/YVTN_repeat-like_dom_sf"/>
</dbReference>
<dbReference type="Pfam" id="PF00400">
    <property type="entry name" value="WD40"/>
    <property type="match status" value="5"/>
</dbReference>
<dbReference type="PANTHER" id="PTHR44111:SF1">
    <property type="entry name" value="ELONGATOR COMPLEX PROTEIN 2"/>
    <property type="match status" value="1"/>
</dbReference>
<name>A0A1Z5JVL4_FISSO</name>
<evidence type="ECO:0000256" key="3">
    <source>
        <dbReference type="ARBA" id="ARBA00005043"/>
    </source>
</evidence>
<dbReference type="UniPathway" id="UPA00988"/>
<dbReference type="InterPro" id="IPR001680">
    <property type="entry name" value="WD40_rpt"/>
</dbReference>
<dbReference type="OrthoDB" id="27911at2759"/>
<reference evidence="13 14" key="1">
    <citation type="journal article" date="2015" name="Plant Cell">
        <title>Oil accumulation by the oleaginous diatom Fistulifera solaris as revealed by the genome and transcriptome.</title>
        <authorList>
            <person name="Tanaka T."/>
            <person name="Maeda Y."/>
            <person name="Veluchamy A."/>
            <person name="Tanaka M."/>
            <person name="Abida H."/>
            <person name="Marechal E."/>
            <person name="Bowler C."/>
            <person name="Muto M."/>
            <person name="Sunaga Y."/>
            <person name="Tanaka M."/>
            <person name="Yoshino T."/>
            <person name="Taniguchi T."/>
            <person name="Fukuda Y."/>
            <person name="Nemoto M."/>
            <person name="Matsumoto M."/>
            <person name="Wong P.S."/>
            <person name="Aburatani S."/>
            <person name="Fujibuchi W."/>
        </authorList>
    </citation>
    <scope>NUCLEOTIDE SEQUENCE [LARGE SCALE GENOMIC DNA]</scope>
    <source>
        <strain evidence="13 14">JPCC DA0580</strain>
    </source>
</reference>
<dbReference type="SUPFAM" id="SSF50978">
    <property type="entry name" value="WD40 repeat-like"/>
    <property type="match status" value="1"/>
</dbReference>
<keyword evidence="14" id="KW-1185">Reference proteome</keyword>
<evidence type="ECO:0000256" key="9">
    <source>
        <dbReference type="ARBA" id="ARBA00022737"/>
    </source>
</evidence>
<evidence type="ECO:0000256" key="1">
    <source>
        <dbReference type="ARBA" id="ARBA00004123"/>
    </source>
</evidence>
<feature type="compositionally biased region" description="Acidic residues" evidence="12">
    <location>
        <begin position="282"/>
        <end position="298"/>
    </location>
</feature>
<evidence type="ECO:0000256" key="10">
    <source>
        <dbReference type="ARBA" id="ARBA00023242"/>
    </source>
</evidence>
<dbReference type="PANTHER" id="PTHR44111">
    <property type="entry name" value="ELONGATOR COMPLEX PROTEIN 2"/>
    <property type="match status" value="1"/>
</dbReference>
<dbReference type="InterPro" id="IPR037289">
    <property type="entry name" value="Elp2"/>
</dbReference>
<feature type="region of interest" description="Disordered" evidence="12">
    <location>
        <begin position="282"/>
        <end position="311"/>
    </location>
</feature>
<proteinExistence type="inferred from homology"/>
<evidence type="ECO:0000313" key="14">
    <source>
        <dbReference type="Proteomes" id="UP000198406"/>
    </source>
</evidence>
<dbReference type="PROSITE" id="PS50082">
    <property type="entry name" value="WD_REPEATS_2"/>
    <property type="match status" value="5"/>
</dbReference>
<dbReference type="GO" id="GO:0033588">
    <property type="term" value="C:elongator holoenzyme complex"/>
    <property type="evidence" value="ECO:0007669"/>
    <property type="project" value="InterPro"/>
</dbReference>
<feature type="repeat" description="WD" evidence="11">
    <location>
        <begin position="342"/>
        <end position="380"/>
    </location>
</feature>
<dbReference type="SUPFAM" id="SSF50998">
    <property type="entry name" value="Quinoprotein alcohol dehydrogenase-like"/>
    <property type="match status" value="1"/>
</dbReference>
<keyword evidence="9" id="KW-0677">Repeat</keyword>
<comment type="subcellular location">
    <subcellularLocation>
        <location evidence="2">Cytoplasm</location>
    </subcellularLocation>
    <subcellularLocation>
        <location evidence="1">Nucleus</location>
    </subcellularLocation>
</comment>
<keyword evidence="10" id="KW-0539">Nucleus</keyword>
<evidence type="ECO:0000256" key="4">
    <source>
        <dbReference type="ARBA" id="ARBA00005881"/>
    </source>
</evidence>
<evidence type="ECO:0000256" key="7">
    <source>
        <dbReference type="ARBA" id="ARBA00022574"/>
    </source>
</evidence>
<evidence type="ECO:0000256" key="6">
    <source>
        <dbReference type="ARBA" id="ARBA00022490"/>
    </source>
</evidence>
<dbReference type="Proteomes" id="UP000198406">
    <property type="component" value="Unassembled WGS sequence"/>
</dbReference>
<dbReference type="InParanoid" id="A0A1Z5JVL4"/>
<feature type="repeat" description="WD" evidence="11">
    <location>
        <begin position="754"/>
        <end position="796"/>
    </location>
</feature>
<accession>A0A1Z5JVL4</accession>
<keyword evidence="6" id="KW-0963">Cytoplasm</keyword>
<evidence type="ECO:0000256" key="2">
    <source>
        <dbReference type="ARBA" id="ARBA00004496"/>
    </source>
</evidence>
<dbReference type="InterPro" id="IPR011047">
    <property type="entry name" value="Quinoprotein_ADH-like_sf"/>
</dbReference>
<dbReference type="GO" id="GO:0002098">
    <property type="term" value="P:tRNA wobble uridine modification"/>
    <property type="evidence" value="ECO:0007669"/>
    <property type="project" value="InterPro"/>
</dbReference>
<dbReference type="GO" id="GO:0005737">
    <property type="term" value="C:cytoplasm"/>
    <property type="evidence" value="ECO:0007669"/>
    <property type="project" value="UniProtKB-SubCell"/>
</dbReference>
<dbReference type="AlphaFoldDB" id="A0A1Z5JVL4"/>
<dbReference type="PROSITE" id="PS50294">
    <property type="entry name" value="WD_REPEATS_REGION"/>
    <property type="match status" value="4"/>
</dbReference>
<sequence length="910" mass="100390">MAERTAPENSMRTPSFHTVHQGAAASSFRHAVDWIRGDDENNDILVYASNALIYLAEQRAWKKEEPIWTVRQTLRSSFIEQNPVLPGEQRPVISAMSVFGRKGIACGFSNGTIVVWFRSGSSSSWKEHVLSTASRSIGSICAAVHSADAGNNNSEALFVMAGTSAGATLYTCHISTESLTILVQDTVSLLESAVCSCSFQQHHSSLLALIGTANPRHNKIWVYRLDGTTPHLVGTLSGHEDWITSMDWWHSTEYSLLASASQDARIRLWMFRTYTEKVTSELDDTVPTDVEDPDDDLSEGNKDGVEEDEEGESRIEFVVPDASQNSNNLLQHVTKVTLEALLVGHEESVTCVKWHTHPQPMYGYDKLLISSSMDRAIMLWGPTLEGIWTPLTRVGSAGGILGGSVGSSLLGYCGATISPSDGRYLVGQAYGGSLHIWTSELISQQQEEKLNSLPLEERASFVRWKATPCITGHFGGVTDLCWETSQGEYLLTVSNDQTCRLWAPVEESDKDSIWVELVRPQVHGYNLTSIASISSVKHKHLMVTGAEEKELRVFDAPRTTLRMLQSIHGEANPVDDDIERVDRAFIPSLGLSNKASAAERAEEADSMEGEVGSDASRLTSMKLPLERDLGVASLWPEVRKLFGHNTELFCLTSTLMSRTASPLYEPKTTSFFNDVLVASSCKARDAEAASIRLWDVEAGKCAQTLSGGHKSTVATLSFSPDGQFLVSSGKDRRLCLWKRTGSPDNLFELSWSKDTAHKRIIWSVNFCPYDETILASGSRDGCIKIWKINTEDLNTQVTELCQFAPSFTIQQKQDSVTALAFAPIPVPDSKQRRGVVTVGLESGRIELFEVPTDFSDDTPPRLWLAFPPDACHIDTVTKLAWQPLRDATQTKLLLASSSMDWGCRMCELSF</sequence>
<organism evidence="13 14">
    <name type="scientific">Fistulifera solaris</name>
    <name type="common">Oleaginous diatom</name>
    <dbReference type="NCBI Taxonomy" id="1519565"/>
    <lineage>
        <taxon>Eukaryota</taxon>
        <taxon>Sar</taxon>
        <taxon>Stramenopiles</taxon>
        <taxon>Ochrophyta</taxon>
        <taxon>Bacillariophyta</taxon>
        <taxon>Bacillariophyceae</taxon>
        <taxon>Bacillariophycidae</taxon>
        <taxon>Naviculales</taxon>
        <taxon>Naviculaceae</taxon>
        <taxon>Fistulifera</taxon>
    </lineage>
</organism>
<dbReference type="InterPro" id="IPR036322">
    <property type="entry name" value="WD40_repeat_dom_sf"/>
</dbReference>
<keyword evidence="7 11" id="KW-0853">WD repeat</keyword>
<feature type="repeat" description="WD" evidence="11">
    <location>
        <begin position="706"/>
        <end position="738"/>
    </location>
</feature>